<dbReference type="Proteomes" id="UP001057402">
    <property type="component" value="Chromosome 12"/>
</dbReference>
<protein>
    <submittedName>
        <fullName evidence="1">Uncharacterized protein</fullName>
    </submittedName>
</protein>
<name>A0ACB9L346_9MYRT</name>
<organism evidence="1 2">
    <name type="scientific">Melastoma candidum</name>
    <dbReference type="NCBI Taxonomy" id="119954"/>
    <lineage>
        <taxon>Eukaryota</taxon>
        <taxon>Viridiplantae</taxon>
        <taxon>Streptophyta</taxon>
        <taxon>Embryophyta</taxon>
        <taxon>Tracheophyta</taxon>
        <taxon>Spermatophyta</taxon>
        <taxon>Magnoliopsida</taxon>
        <taxon>eudicotyledons</taxon>
        <taxon>Gunneridae</taxon>
        <taxon>Pentapetalae</taxon>
        <taxon>rosids</taxon>
        <taxon>malvids</taxon>
        <taxon>Myrtales</taxon>
        <taxon>Melastomataceae</taxon>
        <taxon>Melastomatoideae</taxon>
        <taxon>Melastomateae</taxon>
        <taxon>Melastoma</taxon>
    </lineage>
</organism>
<proteinExistence type="predicted"/>
<accession>A0ACB9L346</accession>
<sequence length="487" mass="53031">MKMACAEESGTRDEEPGCGTLSGGCSSSCQGFELARVPRHVVSLDEQQYLRKCLEWVLGKASKVMPFDAPLALTASTTDVKLELQRRLAVRLASRRGSVNTSVKSSSAPKLTSIGWIDMSHLESPPRDTKSVNSESWAGVSSSLSSGRSSISAAEGPVSQGMLVFRWMDGIPRFVFSPDDAQEVYIANLTRVTSSGRVDPDYRYSIRAAEHGKKEQAIEKGCYYHVGEINIAESISVSSNLLEVRTTEFVLFGGYKVPVEEDMGYQARKNNGMPNEAARGFTFKSKRTSKWRSMPCRSGVSRDFSTESKLDKCVCLESYRHPGNEVAAIVVKGLANDSATQRKLGSGGWGLKFLRKTQAANITRLSDEFSKNINVVIPAGLHGGSRTALGGASSLLDRLNSCGKCDCGGWDLGCPLTLLKARSTEPVGNLRSVDLVMGGSNRMLRMTNVRDGLFLIRFDRSLSALQALSVGVAYIHTHDPLVQQRLH</sequence>
<gene>
    <name evidence="1" type="ORF">MLD38_039537</name>
</gene>
<evidence type="ECO:0000313" key="1">
    <source>
        <dbReference type="EMBL" id="KAI4303960.1"/>
    </source>
</evidence>
<reference evidence="2" key="1">
    <citation type="journal article" date="2023" name="Front. Plant Sci.">
        <title>Chromosomal-level genome assembly of Melastoma candidum provides insights into trichome evolution.</title>
        <authorList>
            <person name="Zhong Y."/>
            <person name="Wu W."/>
            <person name="Sun C."/>
            <person name="Zou P."/>
            <person name="Liu Y."/>
            <person name="Dai S."/>
            <person name="Zhou R."/>
        </authorList>
    </citation>
    <scope>NUCLEOTIDE SEQUENCE [LARGE SCALE GENOMIC DNA]</scope>
</reference>
<dbReference type="EMBL" id="CM042891">
    <property type="protein sequence ID" value="KAI4303960.1"/>
    <property type="molecule type" value="Genomic_DNA"/>
</dbReference>
<keyword evidence="2" id="KW-1185">Reference proteome</keyword>
<evidence type="ECO:0000313" key="2">
    <source>
        <dbReference type="Proteomes" id="UP001057402"/>
    </source>
</evidence>
<comment type="caution">
    <text evidence="1">The sequence shown here is derived from an EMBL/GenBank/DDBJ whole genome shotgun (WGS) entry which is preliminary data.</text>
</comment>